<accession>A0AA88SZX1</accession>
<dbReference type="PROSITE" id="PS51720">
    <property type="entry name" value="G_AIG1"/>
    <property type="match status" value="1"/>
</dbReference>
<feature type="domain" description="AIG1-type G" evidence="5">
    <location>
        <begin position="383"/>
        <end position="583"/>
    </location>
</feature>
<evidence type="ECO:0000259" key="5">
    <source>
        <dbReference type="PROSITE" id="PS51720"/>
    </source>
</evidence>
<dbReference type="GO" id="GO:0005525">
    <property type="term" value="F:GTP binding"/>
    <property type="evidence" value="ECO:0007669"/>
    <property type="project" value="UniProtKB-KW"/>
</dbReference>
<dbReference type="SUPFAM" id="SSF52540">
    <property type="entry name" value="P-loop containing nucleoside triphosphate hydrolases"/>
    <property type="match status" value="2"/>
</dbReference>
<sequence>MVGNFILGRAAYETEAPPYSVKQHSERASGHVEGTYITIINAAHLFNSTLKSEELEECVDLCAPGPHAFLLVIEAHDFTEEDKNQLGSLLNCFSEQAINYAFMIDITQDSKMEKFGGQSDASQKLIEECGQRYHKYTELQKNKSRSQIFDDIRRVVKKNGRNCLILQGSDSSLPVLNLVLCGSDEALKTSISELMLGQRDVKTGIVDRHRLRLEVMPSLYNTHLSDEEVMQEIVRCISLNNPVHAFLFIIPVGPLTDDVKEEIEMIQRTFGLRVCDHSLVLFTRENVDEAAASNFVEKSSEMEEIRHMCGDRYMILEKEEKRRFKQVTELIERVTNMKKIYSLPMFIEAQKDGAKRPLEDELSEMKKQLKAKHQDACAESENSNCLRLLLIGKTGSGKSATGNTILGREEFESDVSMNSTTGMCQKGFGEVQGRSVAVVDTPGLFDTTLSNEEVIQEIVKCVSMVAPGPHAFIIVLTVGRFTDEEKQTLNLIKKMFGPDAVKYSIVLFTRGDELKNKSFHDYLKAGNNPLVNSLIRDCGGRAHLFNNNIKDTKQVSELLKMIEEMINFNRDNYFTNEMFEKAEMSIQQKQKEMLKEIEEKMQAEREALKNRYEEELEQMRNNMEKERERLEEERCKRENMFKEREEEMRGEYEKKEEEEKEKWLKENQRREEEEKRQTAENNRMMEEMRKELEHQKVKFLQQKTEKDEEDRKRAVREREDKERFEQQLKETITELKLKQEEEMQRRDEEEQKRRKKQEEERENWKGKMKEAENDKKEIKEEIKRKLREQEMRWKEQMGERDKEYKRTKERHAEELRAQEETQEKMRKRFEKEREQERNEWQETERRKREQIEREYEESKEKIKQEYEEREKIRKEECNKIIQEDNKRREEEQKILQILKERMEAERQEEMKRREKEDKERKEKADRDYEEMKNDYEKKMKEMEKEMYSKYKDEARKKAEEMNDLEGEHLKEIIELIQKHKNDYDALKALYVSKTKLEDQQWKCNIL</sequence>
<reference evidence="6" key="1">
    <citation type="submission" date="2023-08" db="EMBL/GenBank/DDBJ databases">
        <title>Pelteobagrus vachellii genome.</title>
        <authorList>
            <person name="Liu H."/>
        </authorList>
    </citation>
    <scope>NUCLEOTIDE SEQUENCE</scope>
    <source>
        <strain evidence="6">PRFRI_2022a</strain>
        <tissue evidence="6">Muscle</tissue>
    </source>
</reference>
<comment type="similarity">
    <text evidence="1">Belongs to the TRAFAC class TrmE-Era-EngA-EngB-Septin-like GTPase superfamily. AIG1/Toc34/Toc159-like paraseptin GTPase family. IAN subfamily.</text>
</comment>
<evidence type="ECO:0000256" key="3">
    <source>
        <dbReference type="ARBA" id="ARBA00023134"/>
    </source>
</evidence>
<dbReference type="PANTHER" id="PTHR10903:SF170">
    <property type="entry name" value="GTPASE IMAP FAMILY MEMBER 7"/>
    <property type="match status" value="1"/>
</dbReference>
<comment type="caution">
    <text evidence="6">The sequence shown here is derived from an EMBL/GenBank/DDBJ whole genome shotgun (WGS) entry which is preliminary data.</text>
</comment>
<evidence type="ECO:0000256" key="4">
    <source>
        <dbReference type="SAM" id="MobiDB-lite"/>
    </source>
</evidence>
<evidence type="ECO:0000256" key="2">
    <source>
        <dbReference type="ARBA" id="ARBA00022741"/>
    </source>
</evidence>
<organism evidence="6 7">
    <name type="scientific">Tachysurus vachellii</name>
    <name type="common">Darkbarbel catfish</name>
    <name type="synonym">Pelteobagrus vachellii</name>
    <dbReference type="NCBI Taxonomy" id="175792"/>
    <lineage>
        <taxon>Eukaryota</taxon>
        <taxon>Metazoa</taxon>
        <taxon>Chordata</taxon>
        <taxon>Craniata</taxon>
        <taxon>Vertebrata</taxon>
        <taxon>Euteleostomi</taxon>
        <taxon>Actinopterygii</taxon>
        <taxon>Neopterygii</taxon>
        <taxon>Teleostei</taxon>
        <taxon>Ostariophysi</taxon>
        <taxon>Siluriformes</taxon>
        <taxon>Bagridae</taxon>
        <taxon>Tachysurus</taxon>
    </lineage>
</organism>
<feature type="compositionally biased region" description="Basic and acidic residues" evidence="4">
    <location>
        <begin position="643"/>
        <end position="696"/>
    </location>
</feature>
<evidence type="ECO:0000313" key="6">
    <source>
        <dbReference type="EMBL" id="KAK2858235.1"/>
    </source>
</evidence>
<protein>
    <recommendedName>
        <fullName evidence="5">AIG1-type G domain-containing protein</fullName>
    </recommendedName>
</protein>
<gene>
    <name evidence="6" type="ORF">Q7C36_006154</name>
</gene>
<dbReference type="FunFam" id="3.40.50.300:FF:000366">
    <property type="entry name" value="GTPase, IMAP family member 2"/>
    <property type="match status" value="1"/>
</dbReference>
<dbReference type="EMBL" id="JAVHJS010000005">
    <property type="protein sequence ID" value="KAK2858235.1"/>
    <property type="molecule type" value="Genomic_DNA"/>
</dbReference>
<dbReference type="Pfam" id="PF04548">
    <property type="entry name" value="AIG1"/>
    <property type="match status" value="3"/>
</dbReference>
<dbReference type="InterPro" id="IPR006703">
    <property type="entry name" value="G_AIG1"/>
</dbReference>
<feature type="compositionally biased region" description="Basic and acidic residues" evidence="4">
    <location>
        <begin position="703"/>
        <end position="929"/>
    </location>
</feature>
<dbReference type="AlphaFoldDB" id="A0AA88SZX1"/>
<keyword evidence="3" id="KW-0342">GTP-binding</keyword>
<name>A0AA88SZX1_TACVA</name>
<evidence type="ECO:0000256" key="1">
    <source>
        <dbReference type="ARBA" id="ARBA00008535"/>
    </source>
</evidence>
<dbReference type="PANTHER" id="PTHR10903">
    <property type="entry name" value="GTPASE, IMAP FAMILY MEMBER-RELATED"/>
    <property type="match status" value="1"/>
</dbReference>
<proteinExistence type="inferred from homology"/>
<evidence type="ECO:0000313" key="7">
    <source>
        <dbReference type="Proteomes" id="UP001187315"/>
    </source>
</evidence>
<dbReference type="InterPro" id="IPR045058">
    <property type="entry name" value="GIMA/IAN/Toc"/>
</dbReference>
<dbReference type="InterPro" id="IPR027417">
    <property type="entry name" value="P-loop_NTPase"/>
</dbReference>
<keyword evidence="2" id="KW-0547">Nucleotide-binding</keyword>
<dbReference type="Proteomes" id="UP001187315">
    <property type="component" value="Unassembled WGS sequence"/>
</dbReference>
<dbReference type="CDD" id="cd01852">
    <property type="entry name" value="AIG1"/>
    <property type="match status" value="1"/>
</dbReference>
<dbReference type="Gene3D" id="3.40.50.300">
    <property type="entry name" value="P-loop containing nucleotide triphosphate hydrolases"/>
    <property type="match status" value="3"/>
</dbReference>
<feature type="region of interest" description="Disordered" evidence="4">
    <location>
        <begin position="643"/>
        <end position="929"/>
    </location>
</feature>
<keyword evidence="7" id="KW-1185">Reference proteome</keyword>